<dbReference type="AlphaFoldDB" id="B9ZZZ0"/>
<feature type="signal peptide" evidence="1">
    <location>
        <begin position="1"/>
        <end position="21"/>
    </location>
</feature>
<accession>B9ZZZ0</accession>
<gene>
    <name evidence="2" type="primary">TfCRP10</name>
</gene>
<keyword evidence="1" id="KW-0732">Signal</keyword>
<evidence type="ECO:0000313" key="2">
    <source>
        <dbReference type="EMBL" id="BAH29758.1"/>
    </source>
</evidence>
<reference evidence="2" key="1">
    <citation type="journal article" date="2009" name="Nature">
        <title>Defensin-like polypeptide LUREs are pollen tube attractants secreted from synergid cells.</title>
        <authorList>
            <person name="Okuda S."/>
            <person name="Tsutsui H."/>
            <person name="Shiina K."/>
            <person name="Sprunck S."/>
            <person name="Takeuchi H."/>
            <person name="Yui R."/>
            <person name="Kasahara R.D."/>
            <person name="Hamamura Y."/>
            <person name="Mizukami A."/>
            <person name="Suzaki D."/>
            <person name="Kawano N."/>
            <person name="Sakakibara T."/>
            <person name="Namiki S."/>
            <person name="Itoh K."/>
            <person name="Otsuka K."/>
            <person name="Matsuzaki M."/>
            <person name="Nozaki H."/>
            <person name="Kuroiwa T."/>
            <person name="Nakano A."/>
            <person name="Kanaoka M.M."/>
            <person name="Dresselhaus T."/>
            <person name="Sasaki N."/>
            <person name="Higashiyama T."/>
        </authorList>
    </citation>
    <scope>NUCLEOTIDE SEQUENCE</scope>
    <source>
        <tissue evidence="2">Mature ovule</tissue>
    </source>
</reference>
<protein>
    <submittedName>
        <fullName evidence="2">Defensin-like cystein-rich peptide</fullName>
    </submittedName>
</protein>
<dbReference type="EMBL" id="AB465722">
    <property type="protein sequence ID" value="BAH29758.1"/>
    <property type="molecule type" value="mRNA"/>
</dbReference>
<proteinExistence type="evidence at transcript level"/>
<feature type="chain" id="PRO_5002893773" evidence="1">
    <location>
        <begin position="22"/>
        <end position="89"/>
    </location>
</feature>
<name>B9ZZZ0_9LAMI</name>
<organism evidence="2">
    <name type="scientific">Torenia fournieri</name>
    <name type="common">wishbone flower</name>
    <dbReference type="NCBI Taxonomy" id="68875"/>
    <lineage>
        <taxon>Eukaryota</taxon>
        <taxon>Viridiplantae</taxon>
        <taxon>Streptophyta</taxon>
        <taxon>Embryophyta</taxon>
        <taxon>Tracheophyta</taxon>
        <taxon>Spermatophyta</taxon>
        <taxon>Magnoliopsida</taxon>
        <taxon>eudicotyledons</taxon>
        <taxon>Gunneridae</taxon>
        <taxon>Pentapetalae</taxon>
        <taxon>asterids</taxon>
        <taxon>lamiids</taxon>
        <taxon>Lamiales</taxon>
        <taxon>Linderniaceae</taxon>
        <taxon>Torenia</taxon>
    </lineage>
</organism>
<sequence length="89" mass="10438">MMSFSKLILLLLLALNPFVASSLFWQGKLLKSFKMMCDVDNYSFKSGVCDQYCVIHFQQDTTSNKVYGICDWHLRHLWQKGDCNCYEKI</sequence>
<evidence type="ECO:0000256" key="1">
    <source>
        <dbReference type="SAM" id="SignalP"/>
    </source>
</evidence>